<evidence type="ECO:0000313" key="1">
    <source>
        <dbReference type="EMBL" id="MFD2585884.1"/>
    </source>
</evidence>
<dbReference type="EMBL" id="JBHULB010000006">
    <property type="protein sequence ID" value="MFD2585884.1"/>
    <property type="molecule type" value="Genomic_DNA"/>
</dbReference>
<evidence type="ECO:0008006" key="3">
    <source>
        <dbReference type="Google" id="ProtNLM"/>
    </source>
</evidence>
<dbReference type="RefSeq" id="WP_377765424.1">
    <property type="nucleotide sequence ID" value="NZ_JBHULB010000006.1"/>
</dbReference>
<organism evidence="1 2">
    <name type="scientific">Croceitalea marina</name>
    <dbReference type="NCBI Taxonomy" id="1775166"/>
    <lineage>
        <taxon>Bacteria</taxon>
        <taxon>Pseudomonadati</taxon>
        <taxon>Bacteroidota</taxon>
        <taxon>Flavobacteriia</taxon>
        <taxon>Flavobacteriales</taxon>
        <taxon>Flavobacteriaceae</taxon>
        <taxon>Croceitalea</taxon>
    </lineage>
</organism>
<proteinExistence type="predicted"/>
<sequence length="231" mass="26931">MYRSKRIIFGLAILYTLSGYSQLQPPNSNSTLQDLAFFIDVNNKKYANAQGSKYIYADFKLAKIEGLSGSHLVRFDPVDNIIQLKKEDNKILSLSKKYQYKIELLDGTGIYETQQFINTDGKIENTFFESIHTSKKYKLYKKHRIKFQPAKPAKSSYEPATDPEFIPLDAIYYVMNLEKNPGHLLELPRKKKVFLNFFGNRAKEMSKYIKTQNLKTSSEQDLIKILNYYFQ</sequence>
<keyword evidence="2" id="KW-1185">Reference proteome</keyword>
<dbReference type="Proteomes" id="UP001597526">
    <property type="component" value="Unassembled WGS sequence"/>
</dbReference>
<evidence type="ECO:0000313" key="2">
    <source>
        <dbReference type="Proteomes" id="UP001597526"/>
    </source>
</evidence>
<comment type="caution">
    <text evidence="1">The sequence shown here is derived from an EMBL/GenBank/DDBJ whole genome shotgun (WGS) entry which is preliminary data.</text>
</comment>
<reference evidence="2" key="1">
    <citation type="journal article" date="2019" name="Int. J. Syst. Evol. Microbiol.">
        <title>The Global Catalogue of Microorganisms (GCM) 10K type strain sequencing project: providing services to taxonomists for standard genome sequencing and annotation.</title>
        <authorList>
            <consortium name="The Broad Institute Genomics Platform"/>
            <consortium name="The Broad Institute Genome Sequencing Center for Infectious Disease"/>
            <person name="Wu L."/>
            <person name="Ma J."/>
        </authorList>
    </citation>
    <scope>NUCLEOTIDE SEQUENCE [LARGE SCALE GENOMIC DNA]</scope>
    <source>
        <strain evidence="2">KCTC 52368</strain>
    </source>
</reference>
<name>A0ABW5MRW0_9FLAO</name>
<protein>
    <recommendedName>
        <fullName evidence="3">DUF4369 domain-containing protein</fullName>
    </recommendedName>
</protein>
<gene>
    <name evidence="1" type="ORF">ACFSQJ_03010</name>
</gene>
<accession>A0ABW5MRW0</accession>